<evidence type="ECO:0000313" key="6">
    <source>
        <dbReference type="Proteomes" id="UP000239322"/>
    </source>
</evidence>
<comment type="caution">
    <text evidence="5">The sequence shown here is derived from an EMBL/GenBank/DDBJ whole genome shotgun (WGS) entry which is preliminary data.</text>
</comment>
<dbReference type="SMART" id="SM00345">
    <property type="entry name" value="HTH_GNTR"/>
    <property type="match status" value="1"/>
</dbReference>
<protein>
    <submittedName>
        <fullName evidence="5">GntR family transcriptional regulator</fullName>
    </submittedName>
</protein>
<keyword evidence="1" id="KW-0805">Transcription regulation</keyword>
<sequence length="250" mass="27299">MATDTGEQRPKYQRIADDLKAAIESGEYGPGDRLPGESALAAQYEVAVLTARQALKILRIEGLVETKKGAGARVIEFRPIRRHGIQRLAREQWGAGKSIWSADEERPVTIDVRVDTVAAPAHIARMLDVEGSALVCARSRRFVLADRPVMLATSYLPLGLAEGTAIMRVDTGEGGTYARLAELGHAPAHFREEIRCRLPVAEEAEGLAMPLERPVIKLCRTAFDAGLQAVEVNEMTMDSAAYVLEYAFDA</sequence>
<dbReference type="GO" id="GO:0045892">
    <property type="term" value="P:negative regulation of DNA-templated transcription"/>
    <property type="evidence" value="ECO:0007669"/>
    <property type="project" value="TreeGrafter"/>
</dbReference>
<dbReference type="OrthoDB" id="3214900at2"/>
<dbReference type="SUPFAM" id="SSF64288">
    <property type="entry name" value="Chorismate lyase-like"/>
    <property type="match status" value="1"/>
</dbReference>
<dbReference type="CDD" id="cd07377">
    <property type="entry name" value="WHTH_GntR"/>
    <property type="match status" value="1"/>
</dbReference>
<dbReference type="InterPro" id="IPR050679">
    <property type="entry name" value="Bact_HTH_transcr_reg"/>
</dbReference>
<evidence type="ECO:0000259" key="4">
    <source>
        <dbReference type="PROSITE" id="PS50949"/>
    </source>
</evidence>
<evidence type="ECO:0000256" key="1">
    <source>
        <dbReference type="ARBA" id="ARBA00023015"/>
    </source>
</evidence>
<dbReference type="Pfam" id="PF00392">
    <property type="entry name" value="GntR"/>
    <property type="match status" value="1"/>
</dbReference>
<keyword evidence="3" id="KW-0804">Transcription</keyword>
<dbReference type="AlphaFoldDB" id="A0A2S9PZ74"/>
<dbReference type="Pfam" id="PF07702">
    <property type="entry name" value="UTRA"/>
    <property type="match status" value="1"/>
</dbReference>
<dbReference type="PROSITE" id="PS50949">
    <property type="entry name" value="HTH_GNTR"/>
    <property type="match status" value="1"/>
</dbReference>
<dbReference type="InterPro" id="IPR036388">
    <property type="entry name" value="WH-like_DNA-bd_sf"/>
</dbReference>
<dbReference type="GO" id="GO:0003677">
    <property type="term" value="F:DNA binding"/>
    <property type="evidence" value="ECO:0007669"/>
    <property type="project" value="UniProtKB-KW"/>
</dbReference>
<dbReference type="InterPro" id="IPR011663">
    <property type="entry name" value="UTRA"/>
</dbReference>
<dbReference type="Gene3D" id="1.10.10.10">
    <property type="entry name" value="Winged helix-like DNA-binding domain superfamily/Winged helix DNA-binding domain"/>
    <property type="match status" value="1"/>
</dbReference>
<dbReference type="Proteomes" id="UP000239322">
    <property type="component" value="Unassembled WGS sequence"/>
</dbReference>
<evidence type="ECO:0000256" key="3">
    <source>
        <dbReference type="ARBA" id="ARBA00023163"/>
    </source>
</evidence>
<dbReference type="InterPro" id="IPR028978">
    <property type="entry name" value="Chorismate_lyase_/UTRA_dom_sf"/>
</dbReference>
<evidence type="ECO:0000313" key="5">
    <source>
        <dbReference type="EMBL" id="PRH79653.1"/>
    </source>
</evidence>
<dbReference type="RefSeq" id="WP_105868236.1">
    <property type="nucleotide sequence ID" value="NZ_PVLV01000107.1"/>
</dbReference>
<reference evidence="5 6" key="1">
    <citation type="submission" date="2018-03" db="EMBL/GenBank/DDBJ databases">
        <title>Novel Streptomyces sp. from soil.</title>
        <authorList>
            <person name="Tan G.Y.A."/>
            <person name="Lee Z.Y."/>
        </authorList>
    </citation>
    <scope>NUCLEOTIDE SEQUENCE [LARGE SCALE GENOMIC DNA]</scope>
    <source>
        <strain evidence="5 6">ST5x</strain>
    </source>
</reference>
<gene>
    <name evidence="5" type="ORF">C6N75_08445</name>
</gene>
<dbReference type="SMART" id="SM00866">
    <property type="entry name" value="UTRA"/>
    <property type="match status" value="1"/>
</dbReference>
<dbReference type="GO" id="GO:0003700">
    <property type="term" value="F:DNA-binding transcription factor activity"/>
    <property type="evidence" value="ECO:0007669"/>
    <property type="project" value="InterPro"/>
</dbReference>
<feature type="domain" description="HTH gntR-type" evidence="4">
    <location>
        <begin position="9"/>
        <end position="77"/>
    </location>
</feature>
<keyword evidence="6" id="KW-1185">Reference proteome</keyword>
<dbReference type="InterPro" id="IPR000524">
    <property type="entry name" value="Tscrpt_reg_HTH_GntR"/>
</dbReference>
<dbReference type="PANTHER" id="PTHR44846">
    <property type="entry name" value="MANNOSYL-D-GLYCERATE TRANSPORT/METABOLISM SYSTEM REPRESSOR MNGR-RELATED"/>
    <property type="match status" value="1"/>
</dbReference>
<proteinExistence type="predicted"/>
<dbReference type="InterPro" id="IPR036390">
    <property type="entry name" value="WH_DNA-bd_sf"/>
</dbReference>
<dbReference type="PANTHER" id="PTHR44846:SF17">
    <property type="entry name" value="GNTR-FAMILY TRANSCRIPTIONAL REGULATOR"/>
    <property type="match status" value="1"/>
</dbReference>
<organism evidence="5 6">
    <name type="scientific">Streptomyces solincola</name>
    <dbReference type="NCBI Taxonomy" id="2100817"/>
    <lineage>
        <taxon>Bacteria</taxon>
        <taxon>Bacillati</taxon>
        <taxon>Actinomycetota</taxon>
        <taxon>Actinomycetes</taxon>
        <taxon>Kitasatosporales</taxon>
        <taxon>Streptomycetaceae</taxon>
        <taxon>Streptomyces</taxon>
    </lineage>
</organism>
<accession>A0A2S9PZ74</accession>
<name>A0A2S9PZ74_9ACTN</name>
<dbReference type="SUPFAM" id="SSF46785">
    <property type="entry name" value="Winged helix' DNA-binding domain"/>
    <property type="match status" value="1"/>
</dbReference>
<keyword evidence="2" id="KW-0238">DNA-binding</keyword>
<dbReference type="EMBL" id="PVLV01000107">
    <property type="protein sequence ID" value="PRH79653.1"/>
    <property type="molecule type" value="Genomic_DNA"/>
</dbReference>
<dbReference type="Gene3D" id="3.40.1410.10">
    <property type="entry name" value="Chorismate lyase-like"/>
    <property type="match status" value="1"/>
</dbReference>
<evidence type="ECO:0000256" key="2">
    <source>
        <dbReference type="ARBA" id="ARBA00023125"/>
    </source>
</evidence>